<dbReference type="PANTHER" id="PTHR43798">
    <property type="entry name" value="MONOACYLGLYCEROL LIPASE"/>
    <property type="match status" value="1"/>
</dbReference>
<dbReference type="PRINTS" id="PR00111">
    <property type="entry name" value="ABHYDROLASE"/>
</dbReference>
<dbReference type="Gene3D" id="3.40.50.1820">
    <property type="entry name" value="alpha/beta hydrolase"/>
    <property type="match status" value="1"/>
</dbReference>
<proteinExistence type="predicted"/>
<dbReference type="PANTHER" id="PTHR43798:SF33">
    <property type="entry name" value="HYDROLASE, PUTATIVE (AFU_ORTHOLOGUE AFUA_2G14860)-RELATED"/>
    <property type="match status" value="1"/>
</dbReference>
<gene>
    <name evidence="2" type="ORF">CIT25_33700</name>
</gene>
<comment type="caution">
    <text evidence="2">The sequence shown here is derived from an EMBL/GenBank/DDBJ whole genome shotgun (WGS) entry which is preliminary data.</text>
</comment>
<evidence type="ECO:0000313" key="2">
    <source>
        <dbReference type="EMBL" id="PAP97942.1"/>
    </source>
</evidence>
<dbReference type="AlphaFoldDB" id="A0AB36R144"/>
<dbReference type="SUPFAM" id="SSF53474">
    <property type="entry name" value="alpha/beta-Hydrolases"/>
    <property type="match status" value="1"/>
</dbReference>
<dbReference type="InterPro" id="IPR000073">
    <property type="entry name" value="AB_hydrolase_1"/>
</dbReference>
<keyword evidence="3" id="KW-1185">Reference proteome</keyword>
<dbReference type="Pfam" id="PF00561">
    <property type="entry name" value="Abhydrolase_1"/>
    <property type="match status" value="1"/>
</dbReference>
<accession>A0AB36R144</accession>
<protein>
    <recommendedName>
        <fullName evidence="1">AB hydrolase-1 domain-containing protein</fullName>
    </recommendedName>
</protein>
<dbReference type="InterPro" id="IPR050266">
    <property type="entry name" value="AB_hydrolase_sf"/>
</dbReference>
<reference evidence="3" key="1">
    <citation type="submission" date="2017-08" db="EMBL/GenBank/DDBJ databases">
        <title>Mesorhizobium wenxinae sp. nov., a novel rhizobial species isolated from root nodules of chickpea (Cicer arietinum L.).</title>
        <authorList>
            <person name="Zhang J."/>
        </authorList>
    </citation>
    <scope>NUCLEOTIDE SEQUENCE [LARGE SCALE GENOMIC DNA]</scope>
    <source>
        <strain evidence="3">USDA 3392</strain>
    </source>
</reference>
<dbReference type="Proteomes" id="UP000216215">
    <property type="component" value="Unassembled WGS sequence"/>
</dbReference>
<evidence type="ECO:0000313" key="3">
    <source>
        <dbReference type="Proteomes" id="UP000216215"/>
    </source>
</evidence>
<organism evidence="2 3">
    <name type="scientific">Mesorhizobium mediterraneum</name>
    <dbReference type="NCBI Taxonomy" id="43617"/>
    <lineage>
        <taxon>Bacteria</taxon>
        <taxon>Pseudomonadati</taxon>
        <taxon>Pseudomonadota</taxon>
        <taxon>Alphaproteobacteria</taxon>
        <taxon>Hyphomicrobiales</taxon>
        <taxon>Phyllobacteriaceae</taxon>
        <taxon>Mesorhizobium</taxon>
    </lineage>
</organism>
<dbReference type="EMBL" id="NPKI01000050">
    <property type="protein sequence ID" value="PAP97942.1"/>
    <property type="molecule type" value="Genomic_DNA"/>
</dbReference>
<dbReference type="RefSeq" id="WP_095489422.1">
    <property type="nucleotide sequence ID" value="NZ_CP088151.1"/>
</dbReference>
<dbReference type="GO" id="GO:0016020">
    <property type="term" value="C:membrane"/>
    <property type="evidence" value="ECO:0007669"/>
    <property type="project" value="TreeGrafter"/>
</dbReference>
<feature type="domain" description="AB hydrolase-1" evidence="1">
    <location>
        <begin position="24"/>
        <end position="269"/>
    </location>
</feature>
<sequence>MISERSISVSGIGTSYYESGIGEPIVSLHGAGFGADGKSSFVRQLNDLSDQFRVIAVDQLQCGGTDYPADQKFVNRLGRVDHVIGFIEALGLKQITLVGHSEGSFVAARVAILRPDIVSRLVLLTASSVSPAYGDDRDETWWQAYTEAYDNSSPMPSEEEYVAAWRKSTRAYGQDVEEAKREAYRRAAARGQYEILQSLPEEETNLRLYVVLQQTHVFPYLDRLRAETLIIWSKNDPTVPPDRGIKLAKLIKNSDFHLLNNAGHDVQIDQSEAVNRLIRHWTAKSPTKGN</sequence>
<evidence type="ECO:0000259" key="1">
    <source>
        <dbReference type="Pfam" id="PF00561"/>
    </source>
</evidence>
<name>A0AB36R144_9HYPH</name>
<dbReference type="InterPro" id="IPR029058">
    <property type="entry name" value="AB_hydrolase_fold"/>
</dbReference>